<evidence type="ECO:0000256" key="2">
    <source>
        <dbReference type="ARBA" id="ARBA00022679"/>
    </source>
</evidence>
<evidence type="ECO:0000259" key="4">
    <source>
        <dbReference type="Pfam" id="PF00534"/>
    </source>
</evidence>
<dbReference type="SUPFAM" id="SSF53756">
    <property type="entry name" value="UDP-Glycosyltransferase/glycogen phosphorylase"/>
    <property type="match status" value="1"/>
</dbReference>
<feature type="domain" description="Glycosyl transferase family 1" evidence="4">
    <location>
        <begin position="207"/>
        <end position="369"/>
    </location>
</feature>
<comment type="caution">
    <text evidence="6">The sequence shown here is derived from an EMBL/GenBank/DDBJ whole genome shotgun (WGS) entry which is preliminary data.</text>
</comment>
<evidence type="ECO:0000313" key="6">
    <source>
        <dbReference type="EMBL" id="NMH96932.1"/>
    </source>
</evidence>
<dbReference type="EMBL" id="JAAXLA010000008">
    <property type="protein sequence ID" value="NMH96932.1"/>
    <property type="molecule type" value="Genomic_DNA"/>
</dbReference>
<name>A0ABX1S7R7_9PSEU</name>
<dbReference type="Proteomes" id="UP000820669">
    <property type="component" value="Unassembled WGS sequence"/>
</dbReference>
<protein>
    <submittedName>
        <fullName evidence="6">Glycosyltransferase family 1 protein</fullName>
    </submittedName>
</protein>
<reference evidence="6 7" key="1">
    <citation type="submission" date="2020-04" db="EMBL/GenBank/DDBJ databases">
        <authorList>
            <person name="Klaysubun C."/>
            <person name="Duangmal K."/>
            <person name="Lipun K."/>
        </authorList>
    </citation>
    <scope>NUCLEOTIDE SEQUENCE [LARGE SCALE GENOMIC DNA]</scope>
    <source>
        <strain evidence="6 7">K10HN5</strain>
    </source>
</reference>
<dbReference type="InterPro" id="IPR050194">
    <property type="entry name" value="Glycosyltransferase_grp1"/>
</dbReference>
<evidence type="ECO:0000259" key="5">
    <source>
        <dbReference type="Pfam" id="PF13439"/>
    </source>
</evidence>
<accession>A0ABX1S7R7</accession>
<dbReference type="InterPro" id="IPR028098">
    <property type="entry name" value="Glyco_trans_4-like_N"/>
</dbReference>
<dbReference type="Gene3D" id="3.40.50.2000">
    <property type="entry name" value="Glycogen Phosphorylase B"/>
    <property type="match status" value="2"/>
</dbReference>
<keyword evidence="7" id="KW-1185">Reference proteome</keyword>
<organism evidence="6 7">
    <name type="scientific">Pseudonocardia acidicola</name>
    <dbReference type="NCBI Taxonomy" id="2724939"/>
    <lineage>
        <taxon>Bacteria</taxon>
        <taxon>Bacillati</taxon>
        <taxon>Actinomycetota</taxon>
        <taxon>Actinomycetes</taxon>
        <taxon>Pseudonocardiales</taxon>
        <taxon>Pseudonocardiaceae</taxon>
        <taxon>Pseudonocardia</taxon>
    </lineage>
</organism>
<dbReference type="Pfam" id="PF00534">
    <property type="entry name" value="Glycos_transf_1"/>
    <property type="match status" value="1"/>
</dbReference>
<gene>
    <name evidence="6" type="ORF">HF526_06315</name>
</gene>
<dbReference type="PANTHER" id="PTHR45947:SF13">
    <property type="entry name" value="TRANSFERASE"/>
    <property type="match status" value="1"/>
</dbReference>
<dbReference type="Pfam" id="PF13439">
    <property type="entry name" value="Glyco_transf_4"/>
    <property type="match status" value="1"/>
</dbReference>
<dbReference type="InterPro" id="IPR001296">
    <property type="entry name" value="Glyco_trans_1"/>
</dbReference>
<evidence type="ECO:0000256" key="3">
    <source>
        <dbReference type="SAM" id="MobiDB-lite"/>
    </source>
</evidence>
<feature type="region of interest" description="Disordered" evidence="3">
    <location>
        <begin position="1"/>
        <end position="24"/>
    </location>
</feature>
<evidence type="ECO:0000256" key="1">
    <source>
        <dbReference type="ARBA" id="ARBA00022676"/>
    </source>
</evidence>
<keyword evidence="1" id="KW-0328">Glycosyltransferase</keyword>
<dbReference type="RefSeq" id="WP_169380325.1">
    <property type="nucleotide sequence ID" value="NZ_JAAXLA010000008.1"/>
</dbReference>
<evidence type="ECO:0000313" key="7">
    <source>
        <dbReference type="Proteomes" id="UP000820669"/>
    </source>
</evidence>
<proteinExistence type="predicted"/>
<feature type="domain" description="Glycosyltransferase subfamily 4-like N-terminal" evidence="5">
    <location>
        <begin position="22"/>
        <end position="196"/>
    </location>
</feature>
<sequence>MRIAMVSEHASPLAAPGEPDAGGQNVHVGELAKALAAFGHEVTVWTRRDSADSAENVRMGPGVTVRHVPFGPLGPLPKDQMVPYLPDLAEALRQAWSLDPPDVVHAHFWMSGLAALAAARPLHLPVVQTFHALGHVKRRHLGDADTSPDGRVLAERAIARGADRVLATCGDELFELARLGAPRRRVAVVPCGVDTDAFLPAGPVFERGERPRLVVLGRLVRRKGVDEAIDALRRVPNAELVIAGGPAEEDLGDDPDIGRLRARASMAGVVDRVRFLGKVARIDVPALLRSADCVVCVPWFEPFGMVPLEAMACARPVVASAVGGMNDTVVDQVTGLHVPPRRPDVLAATLRKLLSSPAMRQAFGAAGRTRVVARYRWDRVAGATAEVYDQVLTMRAQQQAQPVARVGR</sequence>
<keyword evidence="2" id="KW-0808">Transferase</keyword>
<dbReference type="PANTHER" id="PTHR45947">
    <property type="entry name" value="SULFOQUINOVOSYL TRANSFERASE SQD2"/>
    <property type="match status" value="1"/>
</dbReference>